<dbReference type="AlphaFoldDB" id="A0A8H7PCD8"/>
<keyword evidence="3 8" id="KW-0813">Transport</keyword>
<evidence type="ECO:0000256" key="5">
    <source>
        <dbReference type="ARBA" id="ARBA00022989"/>
    </source>
</evidence>
<keyword evidence="9" id="KW-0732">Signal</keyword>
<name>A0A8H7PCD8_MORIS</name>
<keyword evidence="11" id="KW-1185">Reference proteome</keyword>
<keyword evidence="6 8" id="KW-0406">Ion transport</keyword>
<dbReference type="GO" id="GO:0007035">
    <property type="term" value="P:vacuolar acidification"/>
    <property type="evidence" value="ECO:0007669"/>
    <property type="project" value="TreeGrafter"/>
</dbReference>
<evidence type="ECO:0000256" key="1">
    <source>
        <dbReference type="ARBA" id="ARBA00004141"/>
    </source>
</evidence>
<keyword evidence="7 8" id="KW-0472">Membrane</keyword>
<sequence length="189" mass="21518">MFLILIAVVCVPWMLLGKPYYLKAQHSKHRYETVAADEDVTYEEEQNGHTSNEHPAVDDEEEEEFEFSEVMIHQSIHTIEFCLNCISNTASYLRLWALSLAHAQLSSVLWEMTLKVFFGFTGVAAVVGLVFGFTLWFILTCAILLGMEGLSAFLHALRLHWVEFAGKHYLGDGYKFEPFSFVQALSAQE</sequence>
<dbReference type="GO" id="GO:0046961">
    <property type="term" value="F:proton-transporting ATPase activity, rotational mechanism"/>
    <property type="evidence" value="ECO:0007669"/>
    <property type="project" value="InterPro"/>
</dbReference>
<comment type="caution">
    <text evidence="10">The sequence shown here is derived from an EMBL/GenBank/DDBJ whole genome shotgun (WGS) entry which is preliminary data.</text>
</comment>
<keyword evidence="5 8" id="KW-1133">Transmembrane helix</keyword>
<dbReference type="OrthoDB" id="10264220at2759"/>
<evidence type="ECO:0000256" key="2">
    <source>
        <dbReference type="ARBA" id="ARBA00009904"/>
    </source>
</evidence>
<gene>
    <name evidence="10" type="ORF">INT43_002903</name>
</gene>
<dbReference type="Proteomes" id="UP000654370">
    <property type="component" value="Unassembled WGS sequence"/>
</dbReference>
<proteinExistence type="inferred from homology"/>
<organism evidence="10 11">
    <name type="scientific">Mortierella isabellina</name>
    <name type="common">Filamentous fungus</name>
    <name type="synonym">Umbelopsis isabellina</name>
    <dbReference type="NCBI Taxonomy" id="91625"/>
    <lineage>
        <taxon>Eukaryota</taxon>
        <taxon>Fungi</taxon>
        <taxon>Fungi incertae sedis</taxon>
        <taxon>Mucoromycota</taxon>
        <taxon>Mucoromycotina</taxon>
        <taxon>Umbelopsidomycetes</taxon>
        <taxon>Umbelopsidales</taxon>
        <taxon>Umbelopsidaceae</taxon>
        <taxon>Umbelopsis</taxon>
    </lineage>
</organism>
<comment type="subcellular location">
    <subcellularLocation>
        <location evidence="1">Membrane</location>
        <topology evidence="1">Multi-pass membrane protein</topology>
    </subcellularLocation>
</comment>
<comment type="caution">
    <text evidence="8">Lacks conserved residue(s) required for the propagation of feature annotation.</text>
</comment>
<dbReference type="GO" id="GO:0000329">
    <property type="term" value="C:fungal-type vacuole membrane"/>
    <property type="evidence" value="ECO:0007669"/>
    <property type="project" value="TreeGrafter"/>
</dbReference>
<evidence type="ECO:0000256" key="9">
    <source>
        <dbReference type="SAM" id="SignalP"/>
    </source>
</evidence>
<keyword evidence="8" id="KW-0375">Hydrogen ion transport</keyword>
<evidence type="ECO:0000256" key="4">
    <source>
        <dbReference type="ARBA" id="ARBA00022692"/>
    </source>
</evidence>
<comment type="similarity">
    <text evidence="2 8">Belongs to the V-ATPase 116 kDa subunit family.</text>
</comment>
<evidence type="ECO:0000313" key="10">
    <source>
        <dbReference type="EMBL" id="KAG2171281.1"/>
    </source>
</evidence>
<feature type="chain" id="PRO_5034724410" description="V-type proton ATPase subunit a" evidence="9">
    <location>
        <begin position="18"/>
        <end position="189"/>
    </location>
</feature>
<dbReference type="PANTHER" id="PTHR11629">
    <property type="entry name" value="VACUOLAR PROTON ATPASES"/>
    <property type="match status" value="1"/>
</dbReference>
<dbReference type="GO" id="GO:0051117">
    <property type="term" value="F:ATPase binding"/>
    <property type="evidence" value="ECO:0007669"/>
    <property type="project" value="TreeGrafter"/>
</dbReference>
<evidence type="ECO:0000256" key="7">
    <source>
        <dbReference type="ARBA" id="ARBA00023136"/>
    </source>
</evidence>
<dbReference type="GO" id="GO:0016471">
    <property type="term" value="C:vacuolar proton-transporting V-type ATPase complex"/>
    <property type="evidence" value="ECO:0007669"/>
    <property type="project" value="TreeGrafter"/>
</dbReference>
<comment type="function">
    <text evidence="8">Essential component of the vacuolar proton pump (V-ATPase), a multimeric enzyme that catalyzes the translocation of protons across the membranes. Required for assembly and activity of the V-ATPase.</text>
</comment>
<accession>A0A8H7PCD8</accession>
<dbReference type="Pfam" id="PF01496">
    <property type="entry name" value="V_ATPase_I"/>
    <property type="match status" value="1"/>
</dbReference>
<reference evidence="10" key="1">
    <citation type="submission" date="2020-12" db="EMBL/GenBank/DDBJ databases">
        <title>Metabolic potential, ecology and presence of endohyphal bacteria is reflected in genomic diversity of Mucoromycotina.</title>
        <authorList>
            <person name="Muszewska A."/>
            <person name="Okrasinska A."/>
            <person name="Steczkiewicz K."/>
            <person name="Drgas O."/>
            <person name="Orlowska M."/>
            <person name="Perlinska-Lenart U."/>
            <person name="Aleksandrzak-Piekarczyk T."/>
            <person name="Szatraj K."/>
            <person name="Zielenkiewicz U."/>
            <person name="Pilsyk S."/>
            <person name="Malc E."/>
            <person name="Mieczkowski P."/>
            <person name="Kruszewska J.S."/>
            <person name="Biernat P."/>
            <person name="Pawlowska J."/>
        </authorList>
    </citation>
    <scope>NUCLEOTIDE SEQUENCE</scope>
    <source>
        <strain evidence="10">WA0000067209</strain>
    </source>
</reference>
<evidence type="ECO:0000256" key="6">
    <source>
        <dbReference type="ARBA" id="ARBA00023065"/>
    </source>
</evidence>
<protein>
    <recommendedName>
        <fullName evidence="8">V-type proton ATPase subunit a</fullName>
    </recommendedName>
</protein>
<feature type="signal peptide" evidence="9">
    <location>
        <begin position="1"/>
        <end position="17"/>
    </location>
</feature>
<dbReference type="EMBL" id="JAEPQZ010000022">
    <property type="protein sequence ID" value="KAG2171281.1"/>
    <property type="molecule type" value="Genomic_DNA"/>
</dbReference>
<dbReference type="PANTHER" id="PTHR11629:SF63">
    <property type="entry name" value="V-TYPE PROTON ATPASE SUBUNIT A"/>
    <property type="match status" value="1"/>
</dbReference>
<keyword evidence="4 8" id="KW-0812">Transmembrane</keyword>
<dbReference type="GO" id="GO:0033179">
    <property type="term" value="C:proton-transporting V-type ATPase, V0 domain"/>
    <property type="evidence" value="ECO:0007669"/>
    <property type="project" value="InterPro"/>
</dbReference>
<evidence type="ECO:0000256" key="3">
    <source>
        <dbReference type="ARBA" id="ARBA00022448"/>
    </source>
</evidence>
<evidence type="ECO:0000256" key="8">
    <source>
        <dbReference type="RuleBase" id="RU361189"/>
    </source>
</evidence>
<dbReference type="InterPro" id="IPR002490">
    <property type="entry name" value="V-ATPase_116kDa_su"/>
</dbReference>
<evidence type="ECO:0000313" key="11">
    <source>
        <dbReference type="Proteomes" id="UP000654370"/>
    </source>
</evidence>
<feature type="transmembrane region" description="Helical" evidence="8">
    <location>
        <begin position="116"/>
        <end position="145"/>
    </location>
</feature>